<name>A0A244CN01_PSEDV</name>
<reference evidence="1 2" key="1">
    <citation type="submission" date="2017-02" db="EMBL/GenBank/DDBJ databases">
        <title>Pseudoalteromonas ulvae TC14 Genome.</title>
        <authorList>
            <person name="Molmeret M."/>
        </authorList>
    </citation>
    <scope>NUCLEOTIDE SEQUENCE [LARGE SCALE GENOMIC DNA]</scope>
    <source>
        <strain evidence="1">TC14</strain>
    </source>
</reference>
<dbReference type="Pfam" id="PF03993">
    <property type="entry name" value="DUF349"/>
    <property type="match status" value="1"/>
</dbReference>
<dbReference type="Proteomes" id="UP000194841">
    <property type="component" value="Unassembled WGS sequence"/>
</dbReference>
<dbReference type="InterPro" id="IPR007139">
    <property type="entry name" value="DUF349"/>
</dbReference>
<keyword evidence="2" id="KW-1185">Reference proteome</keyword>
<comment type="caution">
    <text evidence="1">The sequence shown here is derived from an EMBL/GenBank/DDBJ whole genome shotgun (WGS) entry which is preliminary data.</text>
</comment>
<evidence type="ECO:0008006" key="3">
    <source>
        <dbReference type="Google" id="ProtNLM"/>
    </source>
</evidence>
<dbReference type="RefSeq" id="WP_086745261.1">
    <property type="nucleotide sequence ID" value="NZ_MWPV01000005.1"/>
</dbReference>
<protein>
    <recommendedName>
        <fullName evidence="3">DUF349 domain-containing protein</fullName>
    </recommendedName>
</protein>
<organism evidence="1 2">
    <name type="scientific">Pseudoalteromonas ulvae</name>
    <dbReference type="NCBI Taxonomy" id="107327"/>
    <lineage>
        <taxon>Bacteria</taxon>
        <taxon>Pseudomonadati</taxon>
        <taxon>Pseudomonadota</taxon>
        <taxon>Gammaproteobacteria</taxon>
        <taxon>Alteromonadales</taxon>
        <taxon>Pseudoalteromonadaceae</taxon>
        <taxon>Pseudoalteromonas</taxon>
    </lineage>
</organism>
<evidence type="ECO:0000313" key="2">
    <source>
        <dbReference type="Proteomes" id="UP000194841"/>
    </source>
</evidence>
<evidence type="ECO:0000313" key="1">
    <source>
        <dbReference type="EMBL" id="OUL57007.1"/>
    </source>
</evidence>
<dbReference type="OrthoDB" id="5523335at2"/>
<sequence>MIFKTLFTPKWKHPKLAIRLGALEKLDCKQSKDHDILNQLAFSDEAVEVRKKALTKLNNMTSWWQAFKQEQEQSIKELAEKQIMSAVLNADQSLPAEHRIDYIDRCNKNTVLEKLALNDQDDLLRLKLLKRLAKPSLIETAFQQANEQFQVKLLDLIEQYQLIKSVKNKAKPAALKLIEEKVAEAKLAKEMPVKITKEVTLILAKLNALRDKNDYLQVKDEAIALYEQWNQLELVWLDNESKEQFKNKFRTLEQKLEKKITTLGEAYHLAEQKAAELREIAAQQQVLAQALSQFEDKMSTVLDDLLSHNVSALNDMARHTEALLKMTPQVDAQSQTRFEQLAAILAELPETMATLEAFNQQLAKFSTVEIPNDVAQYDDATLAYQSWHKQSKVLLKQLPRTFNASAKKQLKMLEQQWHTAIEPLKGPLELSKNQCHKKLKDLRRLINQGRFNVAFGVFKGMHEIYQTLTPNYQQQLEKDYQHVADELSKAKDWQEYVGAPKREALIEELKLLVQTACHDPKVRAEEVKTFRRQWNDLGKIVSDQDKQNAEIFNQLVESAFTPCREFFAEQEKERSVNFAARQAIIDKLQALTVEIEQPEFDIKHVESQFNKLLKQWRTAGSVDAKAYKNLLDAYKSAERPISTAIRTMHRSNAELKAQVVSQAKLLSESEDVFAACQEIKSLQQKWKTLGFAGNKQEPELWQKFRQYNDALFARRDESKAQHDQQVAKQSAELERELETLINVFESKVNDKGSLLELTDTLNLLQQRIDTQDKPLQGKVKQLLAAVNQAISTIDEQQLNANYDQLFAALEHGTAIPQHWQTSQPSSLTREQVFVRMEILSQVAEPKGDPAIRMTEQVALLAEKMSGEDTQLDALLVLWVNCGPLTDDDKHQLAFIKPLYIQ</sequence>
<dbReference type="AlphaFoldDB" id="A0A244CN01"/>
<proteinExistence type="predicted"/>
<dbReference type="EMBL" id="MWPV01000005">
    <property type="protein sequence ID" value="OUL57007.1"/>
    <property type="molecule type" value="Genomic_DNA"/>
</dbReference>
<gene>
    <name evidence="1" type="ORF">B1199_16735</name>
</gene>
<accession>A0A244CN01</accession>